<dbReference type="SUPFAM" id="SSF57716">
    <property type="entry name" value="Glucocorticoid receptor-like (DNA-binding domain)"/>
    <property type="match status" value="1"/>
</dbReference>
<evidence type="ECO:0000256" key="1">
    <source>
        <dbReference type="PROSITE-ProRule" id="PRU00094"/>
    </source>
</evidence>
<feature type="compositionally biased region" description="Polar residues" evidence="2">
    <location>
        <begin position="381"/>
        <end position="391"/>
    </location>
</feature>
<keyword evidence="1" id="KW-0479">Metal-binding</keyword>
<dbReference type="AlphaFoldDB" id="C4R4I1"/>
<dbReference type="GO" id="GO:0008270">
    <property type="term" value="F:zinc ion binding"/>
    <property type="evidence" value="ECO:0007669"/>
    <property type="project" value="UniProtKB-KW"/>
</dbReference>
<dbReference type="CDD" id="cd00202">
    <property type="entry name" value="ZnF_GATA"/>
    <property type="match status" value="1"/>
</dbReference>
<feature type="compositionally biased region" description="Basic and acidic residues" evidence="2">
    <location>
        <begin position="81"/>
        <end position="95"/>
    </location>
</feature>
<evidence type="ECO:0000256" key="2">
    <source>
        <dbReference type="SAM" id="MobiDB-lite"/>
    </source>
</evidence>
<dbReference type="GeneID" id="8199550"/>
<keyword evidence="5" id="KW-1185">Reference proteome</keyword>
<name>C4R4I1_KOMPG</name>
<protein>
    <submittedName>
        <fullName evidence="4">Zinc-finger inhibitor of HO transcription</fullName>
    </submittedName>
</protein>
<dbReference type="EMBL" id="FN392321">
    <property type="protein sequence ID" value="CAY70467.1"/>
    <property type="molecule type" value="Genomic_DNA"/>
</dbReference>
<dbReference type="GO" id="GO:0006355">
    <property type="term" value="P:regulation of DNA-templated transcription"/>
    <property type="evidence" value="ECO:0007669"/>
    <property type="project" value="InterPro"/>
</dbReference>
<dbReference type="OMA" id="GEWTLMK"/>
<feature type="domain" description="GATA-type" evidence="3">
    <location>
        <begin position="423"/>
        <end position="463"/>
    </location>
</feature>
<dbReference type="STRING" id="644223.C4R4I1"/>
<gene>
    <name evidence="4" type="ordered locus">PAS_chr3_0418</name>
</gene>
<dbReference type="SMART" id="SM00401">
    <property type="entry name" value="ZnF_GATA"/>
    <property type="match status" value="1"/>
</dbReference>
<feature type="compositionally biased region" description="Polar residues" evidence="2">
    <location>
        <begin position="28"/>
        <end position="38"/>
    </location>
</feature>
<dbReference type="eggNOG" id="ENOG502QX5C">
    <property type="taxonomic scope" value="Eukaryota"/>
</dbReference>
<dbReference type="OrthoDB" id="2162994at2759"/>
<feature type="region of interest" description="Disordered" evidence="2">
    <location>
        <begin position="400"/>
        <end position="419"/>
    </location>
</feature>
<keyword evidence="1" id="KW-0862">Zinc</keyword>
<dbReference type="PROSITE" id="PS50114">
    <property type="entry name" value="GATA_ZN_FINGER_2"/>
    <property type="match status" value="1"/>
</dbReference>
<feature type="region of interest" description="Disordered" evidence="2">
    <location>
        <begin position="341"/>
        <end position="391"/>
    </location>
</feature>
<evidence type="ECO:0000259" key="3">
    <source>
        <dbReference type="PROSITE" id="PS50114"/>
    </source>
</evidence>
<feature type="region of interest" description="Disordered" evidence="2">
    <location>
        <begin position="27"/>
        <end position="62"/>
    </location>
</feature>
<dbReference type="KEGG" id="ppa:PAS_chr3_0418"/>
<accession>C4R4I1</accession>
<dbReference type="InterPro" id="IPR013088">
    <property type="entry name" value="Znf_NHR/GATA"/>
</dbReference>
<evidence type="ECO:0000313" key="5">
    <source>
        <dbReference type="Proteomes" id="UP000000314"/>
    </source>
</evidence>
<dbReference type="Pfam" id="PF00320">
    <property type="entry name" value="GATA"/>
    <property type="match status" value="1"/>
</dbReference>
<organism evidence="4 5">
    <name type="scientific">Komagataella phaffii (strain GS115 / ATCC 20864)</name>
    <name type="common">Yeast</name>
    <name type="synonym">Pichia pastoris</name>
    <dbReference type="NCBI Taxonomy" id="644223"/>
    <lineage>
        <taxon>Eukaryota</taxon>
        <taxon>Fungi</taxon>
        <taxon>Dikarya</taxon>
        <taxon>Ascomycota</taxon>
        <taxon>Saccharomycotina</taxon>
        <taxon>Pichiomycetes</taxon>
        <taxon>Pichiales</taxon>
        <taxon>Pichiaceae</taxon>
        <taxon>Komagataella</taxon>
    </lineage>
</organism>
<feature type="compositionally biased region" description="Low complexity" evidence="2">
    <location>
        <begin position="403"/>
        <end position="416"/>
    </location>
</feature>
<reference evidence="4 5" key="1">
    <citation type="journal article" date="2009" name="Nat. Biotechnol.">
        <title>Genome sequence of the recombinant protein production host Pichia pastoris.</title>
        <authorList>
            <person name="De Schutter K."/>
            <person name="Lin Y.C."/>
            <person name="Tiels P."/>
            <person name="Van Hecke A."/>
            <person name="Glinka S."/>
            <person name="Weber-Lehmann J."/>
            <person name="Rouze P."/>
            <person name="Van de Peer Y."/>
            <person name="Callewaert N."/>
        </authorList>
    </citation>
    <scope>NUCLEOTIDE SEQUENCE [LARGE SCALE GENOMIC DNA]</scope>
    <source>
        <strain evidence="5">GS115 / ATCC 20864</strain>
    </source>
</reference>
<dbReference type="InParanoid" id="C4R4I1"/>
<keyword evidence="1" id="KW-0863">Zinc-finger</keyword>
<dbReference type="Proteomes" id="UP000000314">
    <property type="component" value="Chromosome 3"/>
</dbReference>
<evidence type="ECO:0000313" key="4">
    <source>
        <dbReference type="EMBL" id="CAY70467.1"/>
    </source>
</evidence>
<dbReference type="Gene3D" id="3.30.50.10">
    <property type="entry name" value="Erythroid Transcription Factor GATA-1, subunit A"/>
    <property type="match status" value="1"/>
</dbReference>
<dbReference type="GO" id="GO:0043565">
    <property type="term" value="F:sequence-specific DNA binding"/>
    <property type="evidence" value="ECO:0007669"/>
    <property type="project" value="InterPro"/>
</dbReference>
<dbReference type="HOGENOM" id="CLU_615529_0_0_1"/>
<dbReference type="InterPro" id="IPR000679">
    <property type="entry name" value="Znf_GATA"/>
</dbReference>
<proteinExistence type="predicted"/>
<sequence length="527" mass="59000">MSVLMSNNNHFKNHPDLSNIFHVRSRSDPATSLTSPSQPRCIKQAKHEPNSSKHVKSTSSCPASVANFSIPSCAIDQRALPKKEKRRFSEVHHTESPLSSKRRLEPSEVNQSRKRVSLPPATPLFKSKVENESVSSVPAVARILANLKPTPASSHSIRNSSLLYPDTAYSYINYTTSSCHNFEVIQNTSNNEWRANMVSNLKSGNLQGFKRYKDYCLENYKVTDDKAGANLRTDYEKSRNIPRTRNKMVRFIEAQLRDKESASEAGIYNTANIINYPFVSNYTYQKDGYLDDVSMLCNNVELYKNLDTSHDDKKSEVQHEKHPDGGRLQLYQTIDTPVNQPLSIPASHMVTPPLSSKSSALTTSEDAKSTQPKMSTFKYVSPNSSPMKSNSCSDQITVFRAAKSPQSPKKSPKSPSTRLATISHPNRVCISCHSNHSPCWRPSWSALEGQLCNSCGLRYKKTGARCTNRSCLRIPAKGEWTLMKNKGKLAIPVYGNNEHGEFTLLGEELKYKCLHCEGTVEVGESER</sequence>
<feature type="region of interest" description="Disordered" evidence="2">
    <location>
        <begin position="81"/>
        <end position="120"/>
    </location>
</feature>
<dbReference type="RefSeq" id="XP_002492646.1">
    <property type="nucleotide sequence ID" value="XM_002492601.1"/>
</dbReference>
<feature type="compositionally biased region" description="Polar residues" evidence="2">
    <location>
        <begin position="353"/>
        <end position="374"/>
    </location>
</feature>